<accession>A0A9D4TSG3</accession>
<dbReference type="OrthoDB" id="3863715at2759"/>
<evidence type="ECO:0000313" key="3">
    <source>
        <dbReference type="Proteomes" id="UP001055712"/>
    </source>
</evidence>
<dbReference type="SUPFAM" id="SSF82771">
    <property type="entry name" value="GIY-YIG endonuclease"/>
    <property type="match status" value="1"/>
</dbReference>
<dbReference type="AlphaFoldDB" id="A0A9D4TSG3"/>
<evidence type="ECO:0000313" key="2">
    <source>
        <dbReference type="EMBL" id="KAI3432497.1"/>
    </source>
</evidence>
<protein>
    <recommendedName>
        <fullName evidence="1">GIY-YIG domain-containing protein</fullName>
    </recommendedName>
</protein>
<name>A0A9D4TSG3_CHLVU</name>
<feature type="domain" description="GIY-YIG" evidence="1">
    <location>
        <begin position="30"/>
        <end position="77"/>
    </location>
</feature>
<gene>
    <name evidence="2" type="ORF">D9Q98_004046</name>
</gene>
<sequence>MEALLLQSAQLQQEIRRTYSGLKKDPDARYYTYVLQLQDGKFYVGNTDNIYQRLLDHIMLTPSTALFVKKHGPVERVVEISKNSYKDHELYKTLQYMTMFGWTNVRGSSYCRTDLMSPPEKLKSFLRNRDGEFTYLSDAEVSQVLEAINTLKAGV</sequence>
<evidence type="ECO:0000259" key="1">
    <source>
        <dbReference type="Pfam" id="PF01541"/>
    </source>
</evidence>
<comment type="caution">
    <text evidence="2">The sequence shown here is derived from an EMBL/GenBank/DDBJ whole genome shotgun (WGS) entry which is preliminary data.</text>
</comment>
<keyword evidence="3" id="KW-1185">Reference proteome</keyword>
<reference evidence="2" key="1">
    <citation type="journal article" date="2019" name="Plant J.">
        <title>Chlorella vulgaris genome assembly and annotation reveals the molecular basis for metabolic acclimation to high light conditions.</title>
        <authorList>
            <person name="Cecchin M."/>
            <person name="Marcolungo L."/>
            <person name="Rossato M."/>
            <person name="Girolomoni L."/>
            <person name="Cosentino E."/>
            <person name="Cuine S."/>
            <person name="Li-Beisson Y."/>
            <person name="Delledonne M."/>
            <person name="Ballottari M."/>
        </authorList>
    </citation>
    <scope>NUCLEOTIDE SEQUENCE</scope>
    <source>
        <strain evidence="2">211/11P</strain>
    </source>
</reference>
<dbReference type="Pfam" id="PF01541">
    <property type="entry name" value="GIY-YIG"/>
    <property type="match status" value="1"/>
</dbReference>
<proteinExistence type="predicted"/>
<dbReference type="InterPro" id="IPR000305">
    <property type="entry name" value="GIY-YIG_endonuc"/>
</dbReference>
<dbReference type="EMBL" id="SIDB01000005">
    <property type="protein sequence ID" value="KAI3432497.1"/>
    <property type="molecule type" value="Genomic_DNA"/>
</dbReference>
<dbReference type="InterPro" id="IPR035901">
    <property type="entry name" value="GIY-YIG_endonuc_sf"/>
</dbReference>
<dbReference type="Gene3D" id="3.40.1440.10">
    <property type="entry name" value="GIY-YIG endonuclease"/>
    <property type="match status" value="1"/>
</dbReference>
<dbReference type="Proteomes" id="UP001055712">
    <property type="component" value="Unassembled WGS sequence"/>
</dbReference>
<organism evidence="2 3">
    <name type="scientific">Chlorella vulgaris</name>
    <name type="common">Green alga</name>
    <dbReference type="NCBI Taxonomy" id="3077"/>
    <lineage>
        <taxon>Eukaryota</taxon>
        <taxon>Viridiplantae</taxon>
        <taxon>Chlorophyta</taxon>
        <taxon>core chlorophytes</taxon>
        <taxon>Trebouxiophyceae</taxon>
        <taxon>Chlorellales</taxon>
        <taxon>Chlorellaceae</taxon>
        <taxon>Chlorella clade</taxon>
        <taxon>Chlorella</taxon>
    </lineage>
</organism>
<reference evidence="2" key="2">
    <citation type="submission" date="2020-11" db="EMBL/GenBank/DDBJ databases">
        <authorList>
            <person name="Cecchin M."/>
            <person name="Marcolungo L."/>
            <person name="Rossato M."/>
            <person name="Girolomoni L."/>
            <person name="Cosentino E."/>
            <person name="Cuine S."/>
            <person name="Li-Beisson Y."/>
            <person name="Delledonne M."/>
            <person name="Ballottari M."/>
        </authorList>
    </citation>
    <scope>NUCLEOTIDE SEQUENCE</scope>
    <source>
        <strain evidence="2">211/11P</strain>
        <tissue evidence="2">Whole cell</tissue>
    </source>
</reference>